<dbReference type="EMBL" id="HBGV01013854">
    <property type="protein sequence ID" value="CAD9504151.1"/>
    <property type="molecule type" value="Transcribed_RNA"/>
</dbReference>
<dbReference type="InterPro" id="IPR017937">
    <property type="entry name" value="Thioredoxin_CS"/>
</dbReference>
<dbReference type="SUPFAM" id="SSF52833">
    <property type="entry name" value="Thioredoxin-like"/>
    <property type="match status" value="1"/>
</dbReference>
<dbReference type="CDD" id="cd02947">
    <property type="entry name" value="TRX_family"/>
    <property type="match status" value="1"/>
</dbReference>
<evidence type="ECO:0000256" key="2">
    <source>
        <dbReference type="SAM" id="MobiDB-lite"/>
    </source>
</evidence>
<dbReference type="Pfam" id="PF00085">
    <property type="entry name" value="Thioredoxin"/>
    <property type="match status" value="1"/>
</dbReference>
<dbReference type="AlphaFoldDB" id="A0A7S2MV31"/>
<gene>
    <name evidence="5" type="ORF">HTAM1171_LOCUS8466</name>
</gene>
<organism evidence="5">
    <name type="scientific">Helicotheca tamesis</name>
    <dbReference type="NCBI Taxonomy" id="374047"/>
    <lineage>
        <taxon>Eukaryota</taxon>
        <taxon>Sar</taxon>
        <taxon>Stramenopiles</taxon>
        <taxon>Ochrophyta</taxon>
        <taxon>Bacillariophyta</taxon>
        <taxon>Mediophyceae</taxon>
        <taxon>Lithodesmiophycidae</taxon>
        <taxon>Lithodesmiales</taxon>
        <taxon>Lithodesmiaceae</taxon>
        <taxon>Helicotheca</taxon>
    </lineage>
</organism>
<dbReference type="InterPro" id="IPR013766">
    <property type="entry name" value="Thioredoxin_domain"/>
</dbReference>
<dbReference type="PROSITE" id="PS00194">
    <property type="entry name" value="THIOREDOXIN_1"/>
    <property type="match status" value="1"/>
</dbReference>
<feature type="chain" id="PRO_5030674390" description="Thioredoxin domain-containing protein" evidence="3">
    <location>
        <begin position="24"/>
        <end position="182"/>
    </location>
</feature>
<name>A0A7S2MV31_9STRA</name>
<feature type="domain" description="Thioredoxin" evidence="4">
    <location>
        <begin position="46"/>
        <end position="181"/>
    </location>
</feature>
<dbReference type="PROSITE" id="PS51352">
    <property type="entry name" value="THIOREDOXIN_2"/>
    <property type="match status" value="1"/>
</dbReference>
<proteinExistence type="predicted"/>
<dbReference type="PRINTS" id="PR00421">
    <property type="entry name" value="THIOREDOXIN"/>
</dbReference>
<feature type="signal peptide" evidence="3">
    <location>
        <begin position="1"/>
        <end position="23"/>
    </location>
</feature>
<protein>
    <recommendedName>
        <fullName evidence="4">Thioredoxin domain-containing protein</fullName>
    </recommendedName>
</protein>
<evidence type="ECO:0000256" key="1">
    <source>
        <dbReference type="ARBA" id="ARBA00023157"/>
    </source>
</evidence>
<keyword evidence="1" id="KW-1015">Disulfide bond</keyword>
<keyword evidence="3" id="KW-0732">Signal</keyword>
<dbReference type="PANTHER" id="PTHR46115">
    <property type="entry name" value="THIOREDOXIN-LIKE PROTEIN 1"/>
    <property type="match status" value="1"/>
</dbReference>
<accession>A0A7S2MV31</accession>
<evidence type="ECO:0000313" key="5">
    <source>
        <dbReference type="EMBL" id="CAD9504151.1"/>
    </source>
</evidence>
<feature type="region of interest" description="Disordered" evidence="2">
    <location>
        <begin position="29"/>
        <end position="63"/>
    </location>
</feature>
<feature type="compositionally biased region" description="Low complexity" evidence="2">
    <location>
        <begin position="53"/>
        <end position="62"/>
    </location>
</feature>
<evidence type="ECO:0000259" key="4">
    <source>
        <dbReference type="PROSITE" id="PS51352"/>
    </source>
</evidence>
<sequence length="182" mass="19298">MMKKSATILAAAIFLALALFAESSTPVNSPSTTTACNGGQTPGSVFGVGRNAQQQQQQNNNNPVFSLRGGEVLEPATLTDVDSIIMRASAEGKAVVIDFSATWCGPCKMIAPIYHKLSESPSLKDRAVFLKVDVDENPDTAAKYSVSAMPTFVFIKKGDVVDRLMGANAARLQSMIEEIAGI</sequence>
<reference evidence="5" key="1">
    <citation type="submission" date="2021-01" db="EMBL/GenBank/DDBJ databases">
        <authorList>
            <person name="Corre E."/>
            <person name="Pelletier E."/>
            <person name="Niang G."/>
            <person name="Scheremetjew M."/>
            <person name="Finn R."/>
            <person name="Kale V."/>
            <person name="Holt S."/>
            <person name="Cochrane G."/>
            <person name="Meng A."/>
            <person name="Brown T."/>
            <person name="Cohen L."/>
        </authorList>
    </citation>
    <scope>NUCLEOTIDE SEQUENCE</scope>
    <source>
        <strain evidence="5">CCMP826</strain>
    </source>
</reference>
<evidence type="ECO:0000256" key="3">
    <source>
        <dbReference type="SAM" id="SignalP"/>
    </source>
</evidence>
<dbReference type="InterPro" id="IPR036249">
    <property type="entry name" value="Thioredoxin-like_sf"/>
</dbReference>
<dbReference type="Gene3D" id="3.40.30.10">
    <property type="entry name" value="Glutaredoxin"/>
    <property type="match status" value="1"/>
</dbReference>